<dbReference type="SUPFAM" id="SSF51206">
    <property type="entry name" value="cAMP-binding domain-like"/>
    <property type="match status" value="1"/>
</dbReference>
<dbReference type="Pfam" id="PF00027">
    <property type="entry name" value="cNMP_binding"/>
    <property type="match status" value="1"/>
</dbReference>
<name>A0A2S9JUV5_9SPHI</name>
<keyword evidence="3" id="KW-1185">Reference proteome</keyword>
<dbReference type="OrthoDB" id="663011at2"/>
<dbReference type="EMBL" id="PVBS01000001">
    <property type="protein sequence ID" value="PRD57064.1"/>
    <property type="molecule type" value="Genomic_DNA"/>
</dbReference>
<evidence type="ECO:0000313" key="2">
    <source>
        <dbReference type="EMBL" id="PRD57064.1"/>
    </source>
</evidence>
<dbReference type="InterPro" id="IPR000595">
    <property type="entry name" value="cNMP-bd_dom"/>
</dbReference>
<feature type="domain" description="Cyclic nucleotide-binding" evidence="1">
    <location>
        <begin position="10"/>
        <end position="112"/>
    </location>
</feature>
<accession>A0A2S9JUV5</accession>
<dbReference type="RefSeq" id="WP_105724495.1">
    <property type="nucleotide sequence ID" value="NZ_PVBS01000001.1"/>
</dbReference>
<comment type="caution">
    <text evidence="2">The sequence shown here is derived from an EMBL/GenBank/DDBJ whole genome shotgun (WGS) entry which is preliminary data.</text>
</comment>
<gene>
    <name evidence="2" type="ORF">C5749_07615</name>
</gene>
<dbReference type="InterPro" id="IPR018490">
    <property type="entry name" value="cNMP-bd_dom_sf"/>
</dbReference>
<dbReference type="InterPro" id="IPR014710">
    <property type="entry name" value="RmlC-like_jellyroll"/>
</dbReference>
<evidence type="ECO:0000313" key="3">
    <source>
        <dbReference type="Proteomes" id="UP000238642"/>
    </source>
</evidence>
<dbReference type="AlphaFoldDB" id="A0A2S9JUV5"/>
<sequence length="189" mass="22176">MDKVREHIASLFKLSEGQASIFLSEFTRKEFKKNDIFMESGKICNKIGLIERGLMKCVFNKNGDEIIFEFAFENNFISDYYSFLTNTPSAKEIRCIEDTTVYVITRESLERLGRDHPFIESMSGQMNQMLFLKMHDRLKSSLLDSAVERYIKLISERSDLVQRIPQYLIASYLNIKPETVSRIRKKYII</sequence>
<organism evidence="2 3">
    <name type="scientific">Sphingobacterium gobiense</name>
    <dbReference type="NCBI Taxonomy" id="1382456"/>
    <lineage>
        <taxon>Bacteria</taxon>
        <taxon>Pseudomonadati</taxon>
        <taxon>Bacteroidota</taxon>
        <taxon>Sphingobacteriia</taxon>
        <taxon>Sphingobacteriales</taxon>
        <taxon>Sphingobacteriaceae</taxon>
        <taxon>Sphingobacterium</taxon>
    </lineage>
</organism>
<proteinExistence type="predicted"/>
<evidence type="ECO:0000259" key="1">
    <source>
        <dbReference type="PROSITE" id="PS50042"/>
    </source>
</evidence>
<reference evidence="2 3" key="1">
    <citation type="submission" date="2018-02" db="EMBL/GenBank/DDBJ databases">
        <title>The draft genome of Sphingobacterium gobiense H7.</title>
        <authorList>
            <person name="Li L."/>
            <person name="Liu L."/>
            <person name="Zhang X."/>
            <person name="Wang T."/>
            <person name="Liang L."/>
        </authorList>
    </citation>
    <scope>NUCLEOTIDE SEQUENCE [LARGE SCALE GENOMIC DNA]</scope>
    <source>
        <strain evidence="2 3">ACCC 05757</strain>
    </source>
</reference>
<protein>
    <recommendedName>
        <fullName evidence="1">Cyclic nucleotide-binding domain-containing protein</fullName>
    </recommendedName>
</protein>
<dbReference type="Proteomes" id="UP000238642">
    <property type="component" value="Unassembled WGS sequence"/>
</dbReference>
<dbReference type="Gene3D" id="2.60.120.10">
    <property type="entry name" value="Jelly Rolls"/>
    <property type="match status" value="1"/>
</dbReference>
<dbReference type="PROSITE" id="PS50042">
    <property type="entry name" value="CNMP_BINDING_3"/>
    <property type="match status" value="1"/>
</dbReference>